<evidence type="ECO:0000313" key="1">
    <source>
        <dbReference type="EMBL" id="ETZ86516.1"/>
    </source>
</evidence>
<dbReference type="Proteomes" id="UP000019854">
    <property type="component" value="Unassembled WGS sequence"/>
</dbReference>
<sequence length="75" mass="6943">MTVWVCGGGGGSGDGGGSAGASPVLGTTLTLGVVVAGAGDSLLVSDTIIPVKAIPATAAAAMNHTSGRRYQGSGG</sequence>
<proteinExistence type="predicted"/>
<protein>
    <submittedName>
        <fullName evidence="1">Uncharacterized protein</fullName>
    </submittedName>
</protein>
<evidence type="ECO:0000313" key="2">
    <source>
        <dbReference type="Proteomes" id="UP000019854"/>
    </source>
</evidence>
<dbReference type="AlphaFoldDB" id="A0A829PJN9"/>
<reference evidence="1 2" key="1">
    <citation type="submission" date="2014-01" db="EMBL/GenBank/DDBJ databases">
        <authorList>
            <person name="Zelazny A."/>
            <person name="Olivier K."/>
            <person name="Sampaio E.P."/>
            <person name="Holland S.M."/>
            <person name="Tallon L.J."/>
            <person name="Sadzewicz L.K."/>
            <person name="Sengamalay N."/>
            <person name="Fraser C.M."/>
            <person name="Hine E."/>
            <person name="Shefchek K.A."/>
            <person name="Das S.P."/>
            <person name="Shallom S.J."/>
            <person name="Agrawal S."/>
            <person name="Tettelin H."/>
        </authorList>
    </citation>
    <scope>NUCLEOTIDE SEQUENCE [LARGE SCALE GENOMIC DNA]</scope>
    <source>
        <strain evidence="1 2">MAB_030201_1075</strain>
    </source>
</reference>
<gene>
    <name evidence="1" type="ORF">L829_0053</name>
</gene>
<dbReference type="EMBL" id="JAOX01000001">
    <property type="protein sequence ID" value="ETZ86516.1"/>
    <property type="molecule type" value="Genomic_DNA"/>
</dbReference>
<comment type="caution">
    <text evidence="1">The sequence shown here is derived from an EMBL/GenBank/DDBJ whole genome shotgun (WGS) entry which is preliminary data.</text>
</comment>
<name>A0A829PJN9_9MYCO</name>
<accession>A0A829PJN9</accession>
<organism evidence="1 2">
    <name type="scientific">Mycobacteroides abscessus MAB_030201_1075</name>
    <dbReference type="NCBI Taxonomy" id="1335410"/>
    <lineage>
        <taxon>Bacteria</taxon>
        <taxon>Bacillati</taxon>
        <taxon>Actinomycetota</taxon>
        <taxon>Actinomycetes</taxon>
        <taxon>Mycobacteriales</taxon>
        <taxon>Mycobacteriaceae</taxon>
        <taxon>Mycobacteroides</taxon>
        <taxon>Mycobacteroides abscessus</taxon>
    </lineage>
</organism>